<proteinExistence type="predicted"/>
<sequence>MDVSLVTVTGDNGVSLEIPDNFFEFSANERLEPVVSEDGEKYYQIWHLGHHLGVYLHWKSGTVVAGSRLDRRVFANSTIQKFRECVLSLAEHFPYYSDDPDQDELNEAGRNLENLVGAIDRPAVDEGTFWSDFISDIVMGSYVE</sequence>
<organism evidence="1 2">
    <name type="scientific">Streptomyces pseudovenezuelae</name>
    <dbReference type="NCBI Taxonomy" id="67350"/>
    <lineage>
        <taxon>Bacteria</taxon>
        <taxon>Bacillati</taxon>
        <taxon>Actinomycetota</taxon>
        <taxon>Actinomycetes</taxon>
        <taxon>Kitasatosporales</taxon>
        <taxon>Streptomycetaceae</taxon>
        <taxon>Streptomyces</taxon>
        <taxon>Streptomyces aurantiacus group</taxon>
    </lineage>
</organism>
<dbReference type="InterPro" id="IPR025851">
    <property type="entry name" value="SUKH-4"/>
</dbReference>
<accession>A0ABT6LF27</accession>
<evidence type="ECO:0000313" key="1">
    <source>
        <dbReference type="EMBL" id="MDH6214913.1"/>
    </source>
</evidence>
<comment type="caution">
    <text evidence="1">The sequence shown here is derived from an EMBL/GenBank/DDBJ whole genome shotgun (WGS) entry which is preliminary data.</text>
</comment>
<keyword evidence="2" id="KW-1185">Reference proteome</keyword>
<protein>
    <recommendedName>
        <fullName evidence="3">SUKH-4 immunity protein</fullName>
    </recommendedName>
</protein>
<evidence type="ECO:0008006" key="3">
    <source>
        <dbReference type="Google" id="ProtNLM"/>
    </source>
</evidence>
<evidence type="ECO:0000313" key="2">
    <source>
        <dbReference type="Proteomes" id="UP001160499"/>
    </source>
</evidence>
<name>A0ABT6LF27_9ACTN</name>
<dbReference type="Proteomes" id="UP001160499">
    <property type="component" value="Unassembled WGS sequence"/>
</dbReference>
<reference evidence="1 2" key="1">
    <citation type="submission" date="2023-04" db="EMBL/GenBank/DDBJ databases">
        <title>Forest soil microbial communities from Buena Vista Peninsula, Colon Province, Panama.</title>
        <authorList>
            <person name="Bouskill N."/>
        </authorList>
    </citation>
    <scope>NUCLEOTIDE SEQUENCE [LARGE SCALE GENOMIC DNA]</scope>
    <source>
        <strain evidence="1 2">GGS1</strain>
    </source>
</reference>
<dbReference type="EMBL" id="JARXVH010000003">
    <property type="protein sequence ID" value="MDH6214913.1"/>
    <property type="molecule type" value="Genomic_DNA"/>
</dbReference>
<gene>
    <name evidence="1" type="ORF">M2283_002196</name>
</gene>
<dbReference type="RefSeq" id="WP_280875929.1">
    <property type="nucleotide sequence ID" value="NZ_JARXVH010000003.1"/>
</dbReference>
<dbReference type="Pfam" id="PF14435">
    <property type="entry name" value="SUKH-4"/>
    <property type="match status" value="1"/>
</dbReference>